<dbReference type="EMBL" id="HG690674">
    <property type="protein sequence ID" value="CDI75034.1"/>
    <property type="molecule type" value="Genomic_DNA"/>
</dbReference>
<feature type="domain" description="Protein kinase" evidence="2">
    <location>
        <begin position="48"/>
        <end position="515"/>
    </location>
</feature>
<feature type="region of interest" description="Disordered" evidence="1">
    <location>
        <begin position="671"/>
        <end position="741"/>
    </location>
</feature>
<reference evidence="3" key="1">
    <citation type="submission" date="2013-10" db="EMBL/GenBank/DDBJ databases">
        <title>Genomic analysis of the causative agents of coccidiosis in chickens.</title>
        <authorList>
            <person name="Reid A.J."/>
            <person name="Blake D."/>
            <person name="Billington K."/>
            <person name="Browne H."/>
            <person name="Dunn M."/>
            <person name="Hung S."/>
            <person name="Kawahara F."/>
            <person name="Miranda-Saavedra D."/>
            <person name="Mourier T."/>
            <person name="Nagra H."/>
            <person name="Otto T.D."/>
            <person name="Rawlings N."/>
            <person name="Sanchez A."/>
            <person name="Sanders M."/>
            <person name="Subramaniam C."/>
            <person name="Tay Y."/>
            <person name="Dear P."/>
            <person name="Doerig C."/>
            <person name="Gruber A."/>
            <person name="Parkinson J."/>
            <person name="Shirley M."/>
            <person name="Wan K.L."/>
            <person name="Berriman M."/>
            <person name="Tomley F."/>
            <person name="Pain A."/>
        </authorList>
    </citation>
    <scope>NUCLEOTIDE SEQUENCE [LARGE SCALE GENOMIC DNA]</scope>
    <source>
        <strain evidence="3">Houghton</strain>
    </source>
</reference>
<dbReference type="VEuPathDB" id="ToxoDB:EPH_0017570"/>
<dbReference type="InterPro" id="IPR011989">
    <property type="entry name" value="ARM-like"/>
</dbReference>
<evidence type="ECO:0000313" key="4">
    <source>
        <dbReference type="Proteomes" id="UP000018201"/>
    </source>
</evidence>
<dbReference type="GO" id="GO:0005524">
    <property type="term" value="F:ATP binding"/>
    <property type="evidence" value="ECO:0007669"/>
    <property type="project" value="InterPro"/>
</dbReference>
<keyword evidence="4" id="KW-1185">Reference proteome</keyword>
<dbReference type="SUPFAM" id="SSF48371">
    <property type="entry name" value="ARM repeat"/>
    <property type="match status" value="1"/>
</dbReference>
<dbReference type="InterPro" id="IPR051177">
    <property type="entry name" value="CIK-Related_Protein"/>
</dbReference>
<name>U6G8W0_9EIME</name>
<feature type="region of interest" description="Disordered" evidence="1">
    <location>
        <begin position="836"/>
        <end position="855"/>
    </location>
</feature>
<dbReference type="GO" id="GO:0004672">
    <property type="term" value="F:protein kinase activity"/>
    <property type="evidence" value="ECO:0007669"/>
    <property type="project" value="InterPro"/>
</dbReference>
<accession>U6G8W0</accession>
<organism evidence="3 4">
    <name type="scientific">Eimeria praecox</name>
    <dbReference type="NCBI Taxonomy" id="51316"/>
    <lineage>
        <taxon>Eukaryota</taxon>
        <taxon>Sar</taxon>
        <taxon>Alveolata</taxon>
        <taxon>Apicomplexa</taxon>
        <taxon>Conoidasida</taxon>
        <taxon>Coccidia</taxon>
        <taxon>Eucoccidiorida</taxon>
        <taxon>Eimeriorina</taxon>
        <taxon>Eimeriidae</taxon>
        <taxon>Eimeria</taxon>
    </lineage>
</organism>
<dbReference type="InterPro" id="IPR011009">
    <property type="entry name" value="Kinase-like_dom_sf"/>
</dbReference>
<evidence type="ECO:0000313" key="3">
    <source>
        <dbReference type="EMBL" id="CDI75034.1"/>
    </source>
</evidence>
<dbReference type="Proteomes" id="UP000018201">
    <property type="component" value="Unassembled WGS sequence"/>
</dbReference>
<keyword evidence="3" id="KW-0418">Kinase</keyword>
<gene>
    <name evidence="3" type="ORF">EPH_0017570</name>
</gene>
<feature type="compositionally biased region" description="Pro residues" evidence="1">
    <location>
        <begin position="705"/>
        <end position="715"/>
    </location>
</feature>
<dbReference type="SUPFAM" id="SSF56112">
    <property type="entry name" value="Protein kinase-like (PK-like)"/>
    <property type="match status" value="1"/>
</dbReference>
<dbReference type="PANTHER" id="PTHR12984:SF3">
    <property type="entry name" value="N-TERMINAL KINASE-LIKE PROTEIN"/>
    <property type="match status" value="1"/>
</dbReference>
<dbReference type="AlphaFoldDB" id="U6G8W0"/>
<evidence type="ECO:0000256" key="1">
    <source>
        <dbReference type="SAM" id="MobiDB-lite"/>
    </source>
</evidence>
<sequence>MLQSLWKSISSWGDLPTNFPYTLGSSIPYGFELPGGFVQFSATSTKQSTAVATEGAGRQHPILDALLNPGNASQVSVFALKRAKQQSSPFKGNGSVSQHTFDQAKNHFAKCKTLLHPNLLKVLATYETSNALYIVTECCFSLVHIVQLRRQQRQQQDLAAKRPPSLPQQEKCDPPSASVDAMSDFTRKAEAAAVAAAEAAASTCWNLLELTESLSFLHDQCKLAHGEVSPFSIFVTPHGKWKLSSFALTRSLEDVHWPDFYSLMLASASAAQGWEPPRPSAGSRPDLLDRWGLCSVFAWWQECLRDPDSSSRPVRSNRTDAASCGDLCCQLLAFIRAFPVKSHVDKETFFEQQLPTALQQQQIPYGMALHLLLPELALLFMNSSASAYHCSILKCIMSIVTPLSTPSGSLANRNSCSMDEAAVPLQLFSEVLTHAFGNSDRGIRFALLSQLPAVQNLLPDEFFGRTWSSLTLGLEDSAPPIRAFTSRILSLYVSRLPRDAPQTTTAFALLEQRLRDAAAGVRLEAVVAAAAAAMSIGGSCTRGPPPLLVDILSTSLRDPEDNIRLAGLEASIHCADLLPLPGLVTLLTAASTCFLSPSAAVVSSTPACIHALTAAAKARAEEQQQPLLQRRAAEHPHQLDKEKCKPSDGWLASMKSLGITLGFSKGQTDSAELSLHRSRRDSNHTAPLGTAGENLPAGMSRPGHPAQPPQPPPAPVCNSPPSRSTDDFKDAREPINSWGDDMEVPADAWEAIPGFETQNHSSSPSCGGSAVGAFAPEGDDIFSSSAGHRVHVSSVQGDAQRGSTGIHTAVVSSDSIGSMRLQAAALEPLVAVSRGGGAMGSKEGKGPCAPSPASKVEASFSADDFFASVEREAAQRNL</sequence>
<protein>
    <submittedName>
        <fullName evidence="3">SCY kinase (Incomplete catalytic triad), putative</fullName>
    </submittedName>
</protein>
<feature type="region of interest" description="Disordered" evidence="1">
    <location>
        <begin position="156"/>
        <end position="178"/>
    </location>
</feature>
<dbReference type="OrthoDB" id="447103at2759"/>
<dbReference type="InterPro" id="IPR016024">
    <property type="entry name" value="ARM-type_fold"/>
</dbReference>
<dbReference type="Gene3D" id="3.30.200.20">
    <property type="entry name" value="Phosphorylase Kinase, domain 1"/>
    <property type="match status" value="1"/>
</dbReference>
<keyword evidence="3" id="KW-0808">Transferase</keyword>
<proteinExistence type="predicted"/>
<dbReference type="PROSITE" id="PS50011">
    <property type="entry name" value="PROTEIN_KINASE_DOM"/>
    <property type="match status" value="1"/>
</dbReference>
<dbReference type="PANTHER" id="PTHR12984">
    <property type="entry name" value="SCY1-RELATED S/T PROTEIN KINASE-LIKE"/>
    <property type="match status" value="1"/>
</dbReference>
<feature type="compositionally biased region" description="Basic and acidic residues" evidence="1">
    <location>
        <begin position="724"/>
        <end position="733"/>
    </location>
</feature>
<dbReference type="Gene3D" id="1.25.10.10">
    <property type="entry name" value="Leucine-rich Repeat Variant"/>
    <property type="match status" value="1"/>
</dbReference>
<dbReference type="InterPro" id="IPR000719">
    <property type="entry name" value="Prot_kinase_dom"/>
</dbReference>
<reference evidence="3" key="2">
    <citation type="submission" date="2013-10" db="EMBL/GenBank/DDBJ databases">
        <authorList>
            <person name="Aslett M."/>
        </authorList>
    </citation>
    <scope>NUCLEOTIDE SEQUENCE [LARGE SCALE GENOMIC DNA]</scope>
    <source>
        <strain evidence="3">Houghton</strain>
    </source>
</reference>
<evidence type="ECO:0000259" key="2">
    <source>
        <dbReference type="PROSITE" id="PS50011"/>
    </source>
</evidence>
<dbReference type="Gene3D" id="1.10.510.10">
    <property type="entry name" value="Transferase(Phosphotransferase) domain 1"/>
    <property type="match status" value="1"/>
</dbReference>